<name>A0AAV2SCT5_MEGNR</name>
<accession>A0AAV2SCT5</accession>
<dbReference type="AlphaFoldDB" id="A0AAV2SCT5"/>
<dbReference type="EMBL" id="CAXKWB010061702">
    <property type="protein sequence ID" value="CAL4184408.1"/>
    <property type="molecule type" value="Genomic_DNA"/>
</dbReference>
<reference evidence="1 2" key="1">
    <citation type="submission" date="2024-05" db="EMBL/GenBank/DDBJ databases">
        <authorList>
            <person name="Wallberg A."/>
        </authorList>
    </citation>
    <scope>NUCLEOTIDE SEQUENCE [LARGE SCALE GENOMIC DNA]</scope>
</reference>
<organism evidence="1 2">
    <name type="scientific">Meganyctiphanes norvegica</name>
    <name type="common">Northern krill</name>
    <name type="synonym">Thysanopoda norvegica</name>
    <dbReference type="NCBI Taxonomy" id="48144"/>
    <lineage>
        <taxon>Eukaryota</taxon>
        <taxon>Metazoa</taxon>
        <taxon>Ecdysozoa</taxon>
        <taxon>Arthropoda</taxon>
        <taxon>Crustacea</taxon>
        <taxon>Multicrustacea</taxon>
        <taxon>Malacostraca</taxon>
        <taxon>Eumalacostraca</taxon>
        <taxon>Eucarida</taxon>
        <taxon>Euphausiacea</taxon>
        <taxon>Euphausiidae</taxon>
        <taxon>Meganyctiphanes</taxon>
    </lineage>
</organism>
<protein>
    <submittedName>
        <fullName evidence="1">Uncharacterized protein</fullName>
    </submittedName>
</protein>
<dbReference type="Proteomes" id="UP001497623">
    <property type="component" value="Unassembled WGS sequence"/>
</dbReference>
<evidence type="ECO:0000313" key="2">
    <source>
        <dbReference type="Proteomes" id="UP001497623"/>
    </source>
</evidence>
<evidence type="ECO:0000313" key="1">
    <source>
        <dbReference type="EMBL" id="CAL4184408.1"/>
    </source>
</evidence>
<gene>
    <name evidence="1" type="ORF">MNOR_LOCUS35837</name>
</gene>
<sequence>MDSRKCLPTDFILCMPISDDITVLWLRCFPRNFSPNSLNSPGSDSTHEISRFCRIIISYIPITLEYIVDSSLWHHCLHTFFRHLHGCPTFAASYSRPEVDDVYLRPSARPLLARVFFQASGSLTCLRPGPLFILVGG</sequence>
<comment type="caution">
    <text evidence="1">The sequence shown here is derived from an EMBL/GenBank/DDBJ whole genome shotgun (WGS) entry which is preliminary data.</text>
</comment>
<proteinExistence type="predicted"/>
<keyword evidence="2" id="KW-1185">Reference proteome</keyword>